<gene>
    <name evidence="1" type="ORF">Leucomu_05865</name>
</gene>
<reference evidence="1 2" key="1">
    <citation type="submission" date="2019-01" db="EMBL/GenBank/DDBJ databases">
        <title>Leucobacter muris sp. nov. isolated from the nose of a laboratory mouse.</title>
        <authorList>
            <person name="Benga L."/>
            <person name="Sproeer C."/>
            <person name="Schumann P."/>
            <person name="Verbarg S."/>
            <person name="Bunk B."/>
            <person name="Engelhardt E."/>
            <person name="Benten P.M."/>
            <person name="Sager M."/>
        </authorList>
    </citation>
    <scope>NUCLEOTIDE SEQUENCE [LARGE SCALE GENOMIC DNA]</scope>
    <source>
        <strain evidence="1 2">DSM 101948</strain>
    </source>
</reference>
<evidence type="ECO:0000313" key="1">
    <source>
        <dbReference type="EMBL" id="QAB17511.1"/>
    </source>
</evidence>
<evidence type="ECO:0000313" key="2">
    <source>
        <dbReference type="Proteomes" id="UP000285768"/>
    </source>
</evidence>
<proteinExistence type="predicted"/>
<accession>A0ABX5QEK6</accession>
<protein>
    <submittedName>
        <fullName evidence="1">Uncharacterized protein</fullName>
    </submittedName>
</protein>
<dbReference type="Proteomes" id="UP000285768">
    <property type="component" value="Chromosome"/>
</dbReference>
<organism evidence="1 2">
    <name type="scientific">Leucobacter muris</name>
    <dbReference type="NCBI Taxonomy" id="1935379"/>
    <lineage>
        <taxon>Bacteria</taxon>
        <taxon>Bacillati</taxon>
        <taxon>Actinomycetota</taxon>
        <taxon>Actinomycetes</taxon>
        <taxon>Micrococcales</taxon>
        <taxon>Microbacteriaceae</taxon>
        <taxon>Leucobacter</taxon>
    </lineage>
</organism>
<keyword evidence="2" id="KW-1185">Reference proteome</keyword>
<dbReference type="RefSeq" id="WP_128386639.1">
    <property type="nucleotide sequence ID" value="NZ_CP035037.1"/>
</dbReference>
<dbReference type="EMBL" id="CP035037">
    <property type="protein sequence ID" value="QAB17511.1"/>
    <property type="molecule type" value="Genomic_DNA"/>
</dbReference>
<sequence length="235" mass="26862">MSTKTLDRPVEVDRDLNVFKPDWSASEATKLWAASTLAELPSRIIFVDAEKQKVKVSRSHEGRMFRLAFAVVADPEVQQEFRVYLYAGASSSDLSTAQRLVRNAKAGAFNSDLWRRRDNLKNWVSRMWWEVSDKDRHTTELRPCALPGCVTEYHEYRGGEFDGMHSSVGIEAEHYEISLSNFEEPCGWRPYVSFADEIPEGPAGLKVLRDAANDFDWLQQQADKLNTQREERSAA</sequence>
<name>A0ABX5QEK6_9MICO</name>